<accession>I1QBH6</accession>
<dbReference type="InterPro" id="IPR036047">
    <property type="entry name" value="F-box-like_dom_sf"/>
</dbReference>
<dbReference type="Gramene" id="ORGLA07G0146800.1">
    <property type="protein sequence ID" value="ORGLA07G0146800.1"/>
    <property type="gene ID" value="ORGLA07G0146800"/>
</dbReference>
<dbReference type="CDD" id="cd22160">
    <property type="entry name" value="F-box_AtFBL13-like"/>
    <property type="match status" value="1"/>
</dbReference>
<evidence type="ECO:0000256" key="1">
    <source>
        <dbReference type="SAM" id="MobiDB-lite"/>
    </source>
</evidence>
<dbReference type="STRING" id="4538.I1QBH6"/>
<dbReference type="SUPFAM" id="SSF52047">
    <property type="entry name" value="RNI-like"/>
    <property type="match status" value="1"/>
</dbReference>
<dbReference type="EnsemblPlants" id="ORGLA07G0146800.1">
    <property type="protein sequence ID" value="ORGLA07G0146800.1"/>
    <property type="gene ID" value="ORGLA07G0146800"/>
</dbReference>
<dbReference type="HOGENOM" id="CLU_036663_0_0_1"/>
<dbReference type="PANTHER" id="PTHR35545:SF16">
    <property type="entry name" value="OS07G0554800 PROTEIN"/>
    <property type="match status" value="1"/>
</dbReference>
<dbReference type="InterPro" id="IPR055357">
    <property type="entry name" value="LRR_At1g61320_AtMIF1"/>
</dbReference>
<reference evidence="3 4" key="2">
    <citation type="submission" date="2018-04" db="EMBL/GenBank/DDBJ databases">
        <title>OglaRS2 (Oryza glaberrima Reference Sequence Version 2).</title>
        <authorList>
            <person name="Zhang J."/>
            <person name="Kudrna D."/>
            <person name="Lee S."/>
            <person name="Talag J."/>
            <person name="Rajasekar S."/>
            <person name="Wing R.A."/>
        </authorList>
    </citation>
    <scope>NUCLEOTIDE SEQUENCE [LARGE SCALE GENOMIC DNA]</scope>
    <source>
        <strain evidence="3 4">cv. IRGC 96717</strain>
    </source>
</reference>
<dbReference type="InterPro" id="IPR001810">
    <property type="entry name" value="F-box_dom"/>
</dbReference>
<sequence>MAAPSNRKRKRRSAGAAGARKRARRHSVVKLRKQHESTCHDRISELPDDLLTTILGHLDTRTSAATSVLSRRWQHLWKSVPKLRFSQHDILPQTELSHFLRAHEYVFFKPSLCPWKRRVRANPERLIRLVGRYRTRIFLSLLTGYLHKSNAGDKNGTKISSLVLCCTMEDCYANLIDKLISIAICRGVEHLNLETYLYSANDQRPSPAPYKFPLSLFADGKGLSVTKLILAECTLSIPVGFAGFKSLVELSFTEMHISEDMIQTLIENCPNLECFRLRLCSGARHLKIASPHLQLREIMVKSCLQITHMELFAPKLQQFTYRGPCISMVLSSVPLMEHACLDYEGRRDGESVKYILGKLSQDFSLLTSLSIVLNTYRLKNPVIPEVVPTPFKNLKSLTLGAIMHCNDDIGWVTMLLEVAPVLESFQIELLTNEKREHPGGVLWEPSDNAHRHLRQVKFYRFRMRQADVALAGLLLARAPLLQTMTFSRGSVHRSPGQTAQYVEAAADWTAEQRSAITRRLETCNAFGARLEFRS</sequence>
<evidence type="ECO:0000259" key="2">
    <source>
        <dbReference type="PROSITE" id="PS50181"/>
    </source>
</evidence>
<evidence type="ECO:0000313" key="4">
    <source>
        <dbReference type="Proteomes" id="UP000007306"/>
    </source>
</evidence>
<dbReference type="InterPro" id="IPR032675">
    <property type="entry name" value="LRR_dom_sf"/>
</dbReference>
<evidence type="ECO:0000313" key="3">
    <source>
        <dbReference type="EnsemblPlants" id="ORGLA07G0146800.1"/>
    </source>
</evidence>
<dbReference type="KEGG" id="ogl:127778965"/>
<dbReference type="Gene3D" id="3.80.10.10">
    <property type="entry name" value="Ribonuclease Inhibitor"/>
    <property type="match status" value="1"/>
</dbReference>
<name>I1QBH6_ORYGL</name>
<reference evidence="3" key="1">
    <citation type="submission" date="2015-06" db="UniProtKB">
        <authorList>
            <consortium name="EnsemblPlants"/>
        </authorList>
    </citation>
    <scope>IDENTIFICATION</scope>
</reference>
<dbReference type="PROSITE" id="PS50181">
    <property type="entry name" value="FBOX"/>
    <property type="match status" value="1"/>
</dbReference>
<dbReference type="AlphaFoldDB" id="I1QBH6"/>
<feature type="region of interest" description="Disordered" evidence="1">
    <location>
        <begin position="1"/>
        <end position="25"/>
    </location>
</feature>
<dbReference type="GeneID" id="127778965"/>
<feature type="domain" description="F-box" evidence="2">
    <location>
        <begin position="40"/>
        <end position="88"/>
    </location>
</feature>
<dbReference type="Pfam" id="PF00646">
    <property type="entry name" value="F-box"/>
    <property type="match status" value="1"/>
</dbReference>
<gene>
    <name evidence="3" type="primary">LOC127778965</name>
</gene>
<dbReference type="Proteomes" id="UP000007306">
    <property type="component" value="Chromosome 7"/>
</dbReference>
<organism evidence="3 4">
    <name type="scientific">Oryza glaberrima</name>
    <name type="common">African rice</name>
    <dbReference type="NCBI Taxonomy" id="4538"/>
    <lineage>
        <taxon>Eukaryota</taxon>
        <taxon>Viridiplantae</taxon>
        <taxon>Streptophyta</taxon>
        <taxon>Embryophyta</taxon>
        <taxon>Tracheophyta</taxon>
        <taxon>Spermatophyta</taxon>
        <taxon>Magnoliopsida</taxon>
        <taxon>Liliopsida</taxon>
        <taxon>Poales</taxon>
        <taxon>Poaceae</taxon>
        <taxon>BOP clade</taxon>
        <taxon>Oryzoideae</taxon>
        <taxon>Oryzeae</taxon>
        <taxon>Oryzinae</taxon>
        <taxon>Oryza</taxon>
    </lineage>
</organism>
<dbReference type="SUPFAM" id="SSF81383">
    <property type="entry name" value="F-box domain"/>
    <property type="match status" value="1"/>
</dbReference>
<dbReference type="eggNOG" id="ENOG502S4JE">
    <property type="taxonomic scope" value="Eukaryota"/>
</dbReference>
<protein>
    <recommendedName>
        <fullName evidence="2">F-box domain-containing protein</fullName>
    </recommendedName>
</protein>
<dbReference type="RefSeq" id="XP_052161577.1">
    <property type="nucleotide sequence ID" value="XM_052305617.1"/>
</dbReference>
<dbReference type="OMA" id="CHDRISE"/>
<keyword evidence="4" id="KW-1185">Reference proteome</keyword>
<dbReference type="Pfam" id="PF23622">
    <property type="entry name" value="LRR_At1g61320_AtMIF1"/>
    <property type="match status" value="1"/>
</dbReference>
<dbReference type="Gene3D" id="1.20.1280.50">
    <property type="match status" value="1"/>
</dbReference>
<dbReference type="InterPro" id="IPR053781">
    <property type="entry name" value="F-box_AtFBL13-like"/>
</dbReference>
<proteinExistence type="predicted"/>
<dbReference type="PANTHER" id="PTHR35545">
    <property type="entry name" value="F-BOX DOMAIN-CONTAINING PROTEIN"/>
    <property type="match status" value="1"/>
</dbReference>
<dbReference type="SMART" id="SM00256">
    <property type="entry name" value="FBOX"/>
    <property type="match status" value="1"/>
</dbReference>